<dbReference type="OrthoDB" id="8266131at2"/>
<evidence type="ECO:0000313" key="2">
    <source>
        <dbReference type="EMBL" id="QNB47998.1"/>
    </source>
</evidence>
<proteinExistence type="predicted"/>
<dbReference type="InterPro" id="IPR009476">
    <property type="entry name" value="DUF1097"/>
</dbReference>
<dbReference type="Proteomes" id="UP000515847">
    <property type="component" value="Chromosome"/>
</dbReference>
<evidence type="ECO:0000256" key="1">
    <source>
        <dbReference type="SAM" id="Phobius"/>
    </source>
</evidence>
<protein>
    <submittedName>
        <fullName evidence="2">DUF1097 domain-containing protein</fullName>
    </submittedName>
</protein>
<gene>
    <name evidence="2" type="ORF">BR63_18065</name>
</gene>
<keyword evidence="1" id="KW-1133">Transmembrane helix</keyword>
<keyword evidence="1" id="KW-0472">Membrane</keyword>
<sequence>MQFMPISLSIGVLAGLWTYISIVFGILTWPAFIGWALFFLGGGNKESITKNIPPMLSGVIFGYLCVLVNNTFSGGTVLLAVLVAVIAFIMTFMMNIPAFATAPAAFAACATFFGVGDPLKAAIPLLIGLFLGYISVILPEGFKTKSNKAQST</sequence>
<feature type="transmembrane region" description="Helical" evidence="1">
    <location>
        <begin position="121"/>
        <end position="138"/>
    </location>
</feature>
<feature type="transmembrane region" description="Helical" evidence="1">
    <location>
        <begin position="60"/>
        <end position="89"/>
    </location>
</feature>
<evidence type="ECO:0000313" key="3">
    <source>
        <dbReference type="Proteomes" id="UP000515847"/>
    </source>
</evidence>
<dbReference type="Pfam" id="PF06496">
    <property type="entry name" value="DUF1097"/>
    <property type="match status" value="1"/>
</dbReference>
<keyword evidence="1" id="KW-0812">Transmembrane</keyword>
<dbReference type="EMBL" id="CP045798">
    <property type="protein sequence ID" value="QNB47998.1"/>
    <property type="molecule type" value="Genomic_DNA"/>
</dbReference>
<feature type="transmembrane region" description="Helical" evidence="1">
    <location>
        <begin position="12"/>
        <end position="40"/>
    </location>
</feature>
<accession>A0A7G6E7E4</accession>
<dbReference type="KEGG" id="tfr:BR63_18065"/>
<organism evidence="2 3">
    <name type="scientific">Thermanaerosceptrum fracticalcis</name>
    <dbReference type="NCBI Taxonomy" id="1712410"/>
    <lineage>
        <taxon>Bacteria</taxon>
        <taxon>Bacillati</taxon>
        <taxon>Bacillota</taxon>
        <taxon>Clostridia</taxon>
        <taxon>Eubacteriales</taxon>
        <taxon>Peptococcaceae</taxon>
        <taxon>Thermanaerosceptrum</taxon>
    </lineage>
</organism>
<dbReference type="AlphaFoldDB" id="A0A7G6E7E4"/>
<keyword evidence="3" id="KW-1185">Reference proteome</keyword>
<reference evidence="2 3" key="1">
    <citation type="journal article" date="2019" name="Front. Microbiol.">
        <title>Thermoanaerosceptrum fracticalcis gen. nov. sp. nov., a Novel Fumarate-Fermenting Microorganism From a Deep Fractured Carbonate Aquifer of the US Great Basin.</title>
        <authorList>
            <person name="Hamilton-Brehm S.D."/>
            <person name="Stewart L.E."/>
            <person name="Zavarin M."/>
            <person name="Caldwell M."/>
            <person name="Lawson P.A."/>
            <person name="Onstott T.C."/>
            <person name="Grzymski J."/>
            <person name="Neveux I."/>
            <person name="Lollar B.S."/>
            <person name="Russell C.E."/>
            <person name="Moser D.P."/>
        </authorList>
    </citation>
    <scope>NUCLEOTIDE SEQUENCE [LARGE SCALE GENOMIC DNA]</scope>
    <source>
        <strain evidence="2 3">DRI-13</strain>
    </source>
</reference>
<dbReference type="RefSeq" id="WP_034420517.1">
    <property type="nucleotide sequence ID" value="NZ_CP045798.1"/>
</dbReference>
<name>A0A7G6E7E4_THEFR</name>